<dbReference type="STRING" id="6832.A0A553P832"/>
<keyword evidence="5 13" id="KW-0812">Transmembrane</keyword>
<dbReference type="GO" id="GO:0005901">
    <property type="term" value="C:caveola"/>
    <property type="evidence" value="ECO:0007669"/>
    <property type="project" value="UniProtKB-SubCell"/>
</dbReference>
<dbReference type="Proteomes" id="UP000318571">
    <property type="component" value="Chromosome 3"/>
</dbReference>
<dbReference type="PANTHER" id="PTHR11923">
    <property type="entry name" value="SCAVENGER RECEPTOR CLASS B TYPE-1 SR-B1"/>
    <property type="match status" value="1"/>
</dbReference>
<comment type="caution">
    <text evidence="14">The sequence shown here is derived from an EMBL/GenBank/DDBJ whole genome shotgun (WGS) entry which is preliminary data.</text>
</comment>
<gene>
    <name evidence="14" type="ORF">TCAL_01923</name>
</gene>
<evidence type="ECO:0000313" key="14">
    <source>
        <dbReference type="EMBL" id="TRY73829.1"/>
    </source>
</evidence>
<accession>A0A553P832</accession>
<dbReference type="GO" id="GO:0005764">
    <property type="term" value="C:lysosome"/>
    <property type="evidence" value="ECO:0007669"/>
    <property type="project" value="InterPro"/>
</dbReference>
<evidence type="ECO:0000256" key="2">
    <source>
        <dbReference type="ARBA" id="ARBA00004651"/>
    </source>
</evidence>
<name>A0A553P832_TIGCA</name>
<evidence type="ECO:0000256" key="11">
    <source>
        <dbReference type="ARBA" id="ARBA00040821"/>
    </source>
</evidence>
<comment type="similarity">
    <text evidence="3">Belongs to the CD36 family.</text>
</comment>
<organism evidence="14 15">
    <name type="scientific">Tigriopus californicus</name>
    <name type="common">Marine copepod</name>
    <dbReference type="NCBI Taxonomy" id="6832"/>
    <lineage>
        <taxon>Eukaryota</taxon>
        <taxon>Metazoa</taxon>
        <taxon>Ecdysozoa</taxon>
        <taxon>Arthropoda</taxon>
        <taxon>Crustacea</taxon>
        <taxon>Multicrustacea</taxon>
        <taxon>Hexanauplia</taxon>
        <taxon>Copepoda</taxon>
        <taxon>Harpacticoida</taxon>
        <taxon>Harpacticidae</taxon>
        <taxon>Tigriopus</taxon>
    </lineage>
</organism>
<evidence type="ECO:0000256" key="9">
    <source>
        <dbReference type="ARBA" id="ARBA00023170"/>
    </source>
</evidence>
<dbReference type="AlphaFoldDB" id="A0A553P832"/>
<feature type="transmembrane region" description="Helical" evidence="13">
    <location>
        <begin position="25"/>
        <end position="49"/>
    </location>
</feature>
<dbReference type="OMA" id="VPNVPML"/>
<evidence type="ECO:0000313" key="15">
    <source>
        <dbReference type="Proteomes" id="UP000318571"/>
    </source>
</evidence>
<dbReference type="PRINTS" id="PR01609">
    <property type="entry name" value="CD36FAMILY"/>
</dbReference>
<dbReference type="PRINTS" id="PR01611">
    <property type="entry name" value="LIMPII"/>
</dbReference>
<evidence type="ECO:0000256" key="7">
    <source>
        <dbReference type="ARBA" id="ARBA00023136"/>
    </source>
</evidence>
<dbReference type="OrthoDB" id="18585at2759"/>
<proteinExistence type="inferred from homology"/>
<comment type="subcellular location">
    <subcellularLocation>
        <location evidence="2">Cell membrane</location>
        <topology evidence="2">Multi-pass membrane protein</topology>
    </subcellularLocation>
    <subcellularLocation>
        <location evidence="1">Membrane</location>
        <location evidence="1">Caveola</location>
        <topology evidence="1">Multi-pass membrane protein</topology>
    </subcellularLocation>
</comment>
<dbReference type="InterPro" id="IPR005429">
    <property type="entry name" value="LimpII"/>
</dbReference>
<evidence type="ECO:0000256" key="12">
    <source>
        <dbReference type="ARBA" id="ARBA00042244"/>
    </source>
</evidence>
<keyword evidence="4" id="KW-1003">Cell membrane</keyword>
<evidence type="ECO:0000256" key="3">
    <source>
        <dbReference type="ARBA" id="ARBA00010532"/>
    </source>
</evidence>
<evidence type="ECO:0000256" key="10">
    <source>
        <dbReference type="ARBA" id="ARBA00023180"/>
    </source>
</evidence>
<feature type="transmembrane region" description="Helical" evidence="13">
    <location>
        <begin position="471"/>
        <end position="492"/>
    </location>
</feature>
<evidence type="ECO:0000256" key="13">
    <source>
        <dbReference type="SAM" id="Phobius"/>
    </source>
</evidence>
<evidence type="ECO:0000256" key="1">
    <source>
        <dbReference type="ARBA" id="ARBA00004189"/>
    </source>
</evidence>
<keyword evidence="10" id="KW-0325">Glycoprotein</keyword>
<protein>
    <recommendedName>
        <fullName evidence="11">Scavenger receptor class B member 1</fullName>
    </recommendedName>
    <alternativeName>
        <fullName evidence="12">SR-BI</fullName>
    </alternativeName>
</protein>
<evidence type="ECO:0000256" key="5">
    <source>
        <dbReference type="ARBA" id="ARBA00022692"/>
    </source>
</evidence>
<dbReference type="PANTHER" id="PTHR11923:SF110">
    <property type="entry name" value="SCAVENGER RECEPTOR CLASS B MEMBER 1"/>
    <property type="match status" value="1"/>
</dbReference>
<evidence type="ECO:0000256" key="8">
    <source>
        <dbReference type="ARBA" id="ARBA00023157"/>
    </source>
</evidence>
<dbReference type="GO" id="GO:0005044">
    <property type="term" value="F:scavenger receptor activity"/>
    <property type="evidence" value="ECO:0007669"/>
    <property type="project" value="InterPro"/>
</dbReference>
<keyword evidence="6 13" id="KW-1133">Transmembrane helix</keyword>
<keyword evidence="8" id="KW-1015">Disulfide bond</keyword>
<dbReference type="EMBL" id="VCGU01000007">
    <property type="protein sequence ID" value="TRY73829.1"/>
    <property type="molecule type" value="Genomic_DNA"/>
</dbReference>
<keyword evidence="7 13" id="KW-0472">Membrane</keyword>
<dbReference type="Pfam" id="PF01130">
    <property type="entry name" value="CD36"/>
    <property type="match status" value="1"/>
</dbReference>
<dbReference type="InterPro" id="IPR002159">
    <property type="entry name" value="CD36_fam"/>
</dbReference>
<keyword evidence="15" id="KW-1185">Reference proteome</keyword>
<evidence type="ECO:0000256" key="6">
    <source>
        <dbReference type="ARBA" id="ARBA00022989"/>
    </source>
</evidence>
<sequence>MDFVKPPNDLDPPSAPKGRKCKPKVVLTGFLLCLGIFFIIGGILVLFHFRDLVNGIIKTKIPLRENSEVTQAWLSPPIKPQLKLYFFNMTNVEEFLLGSKPKLVEIGPYVYDEIWEKVDIRWYEHGEQVEYRQKKTYFFNPTASIGTEGDMLTLPNVPMITAMGGKMKFAGRLVRLALGSMLDILKQKPFVSVSVKDVVWGYDHPLIKLGNDILPPEEKLPFDQFGFFVGKNASATSGLIRALTGIHDVRNVGQILTVDGKASLDIWKGEQCNEIRGTDGSTFHPDISKNDTLYLFNKDLCQSLPLIYQKEIQMNGIPGFRFVPPKDVFSTPSENPQNQCFCLNEGGCLTPSGLFNMSACQFGSPIMLSWPHFYQADPRLLETVEGLAPSEDLHQFFIDLQPKLGTGLRASAKTQVNLVISAVEDIKPAEGLRDIILPMVWFSDGIDGIDDPDTVALLEAAVHTPETVRSIMYPLLLVLGSVLLILVALYLLKSRCNNNEQEFDVSVMQKSNNLNVGHRGELDDFALKAYKNGTRSLHSRNGQIDDGYI</sequence>
<keyword evidence="9" id="KW-0675">Receptor</keyword>
<evidence type="ECO:0000256" key="4">
    <source>
        <dbReference type="ARBA" id="ARBA00022475"/>
    </source>
</evidence>
<reference evidence="14 15" key="1">
    <citation type="journal article" date="2018" name="Nat. Ecol. Evol.">
        <title>Genomic signatures of mitonuclear coevolution across populations of Tigriopus californicus.</title>
        <authorList>
            <person name="Barreto F.S."/>
            <person name="Watson E.T."/>
            <person name="Lima T.G."/>
            <person name="Willett C.S."/>
            <person name="Edmands S."/>
            <person name="Li W."/>
            <person name="Burton R.S."/>
        </authorList>
    </citation>
    <scope>NUCLEOTIDE SEQUENCE [LARGE SCALE GENOMIC DNA]</scope>
    <source>
        <strain evidence="14 15">San Diego</strain>
    </source>
</reference>